<dbReference type="Proteomes" id="UP000602647">
    <property type="component" value="Unassembled WGS sequence"/>
</dbReference>
<protein>
    <submittedName>
        <fullName evidence="1">Uncharacterized protein</fullName>
    </submittedName>
</protein>
<organism evidence="1 2">
    <name type="scientific">Zhenpiania hominis</name>
    <dbReference type="NCBI Taxonomy" id="2763644"/>
    <lineage>
        <taxon>Bacteria</taxon>
        <taxon>Bacillati</taxon>
        <taxon>Bacillota</taxon>
        <taxon>Clostridia</taxon>
        <taxon>Peptostreptococcales</taxon>
        <taxon>Anaerovoracaceae</taxon>
        <taxon>Zhenpiania</taxon>
    </lineage>
</organism>
<evidence type="ECO:0000313" key="2">
    <source>
        <dbReference type="Proteomes" id="UP000602647"/>
    </source>
</evidence>
<comment type="caution">
    <text evidence="1">The sequence shown here is derived from an EMBL/GenBank/DDBJ whole genome shotgun (WGS) entry which is preliminary data.</text>
</comment>
<dbReference type="RefSeq" id="WP_187301804.1">
    <property type="nucleotide sequence ID" value="NZ_CBCTQH010000036.1"/>
</dbReference>
<keyword evidence="2" id="KW-1185">Reference proteome</keyword>
<sequence length="50" mass="5931">MFEKKIRICLNSEEIRILTRSLIDLRNDLIQQGRYTDAVDEILLKLLKKA</sequence>
<evidence type="ECO:0000313" key="1">
    <source>
        <dbReference type="EMBL" id="MBC6678642.1"/>
    </source>
</evidence>
<accession>A0A923SPK0</accession>
<name>A0A923SPK0_9FIRM</name>
<dbReference type="EMBL" id="JACRYT010000001">
    <property type="protein sequence ID" value="MBC6678642.1"/>
    <property type="molecule type" value="Genomic_DNA"/>
</dbReference>
<dbReference type="AlphaFoldDB" id="A0A923SPK0"/>
<gene>
    <name evidence="1" type="ORF">H9L42_02225</name>
</gene>
<proteinExistence type="predicted"/>
<reference evidence="1" key="1">
    <citation type="submission" date="2020-08" db="EMBL/GenBank/DDBJ databases">
        <title>Genome public.</title>
        <authorList>
            <person name="Liu C."/>
            <person name="Sun Q."/>
        </authorList>
    </citation>
    <scope>NUCLEOTIDE SEQUENCE</scope>
    <source>
        <strain evidence="1">BX12</strain>
    </source>
</reference>